<dbReference type="Proteomes" id="UP000694680">
    <property type="component" value="Chromosome 15"/>
</dbReference>
<protein>
    <recommendedName>
        <fullName evidence="2">Reverse transcriptase domain-containing protein</fullName>
    </recommendedName>
</protein>
<name>A0A8C5EDK7_GOUWI</name>
<keyword evidence="1" id="KW-0812">Transmembrane</keyword>
<dbReference type="PROSITE" id="PS50878">
    <property type="entry name" value="RT_POL"/>
    <property type="match status" value="1"/>
</dbReference>
<dbReference type="GO" id="GO:0008168">
    <property type="term" value="F:methyltransferase activity"/>
    <property type="evidence" value="ECO:0007669"/>
    <property type="project" value="InterPro"/>
</dbReference>
<dbReference type="Pfam" id="PF00078">
    <property type="entry name" value="RVT_1"/>
    <property type="match status" value="1"/>
</dbReference>
<sequence>MKSFERLMLSHIKDITDPHLDPLQFAYRSNRSVDDAVNLALHFILQHLDSPGSYARILFVDFSSAFNTIIPALLQDKLSQLNVPDSTCRWITDFLSDRKQHVKLGKTISAPRTISTGSPQGCVLSPLLFSLYTNSCTSSHQSVKLLKFADDTTIIGLIADGDESDYRWETDRLVSWCSQNNLELNALKTVEMIADFRKNPAPLTPLTLGDSTVSSVEYFCFLGTIITQDLKWELNISSLIKKAQQRMYFLRQLKKFSLPTKMMVNFYSYIIQSILCSSITIWYAAATAKDKARLQRIIHSAEKVIGCNLPSLQDLYASRILRRAGKIVADPSHPGHKLFQSLPSGRRFRSIRTRTSRHKNSFFPSATIHMNTPQVTH</sequence>
<proteinExistence type="predicted"/>
<organism evidence="3 4">
    <name type="scientific">Gouania willdenowi</name>
    <name type="common">Blunt-snouted clingfish</name>
    <name type="synonym">Lepadogaster willdenowi</name>
    <dbReference type="NCBI Taxonomy" id="441366"/>
    <lineage>
        <taxon>Eukaryota</taxon>
        <taxon>Metazoa</taxon>
        <taxon>Chordata</taxon>
        <taxon>Craniata</taxon>
        <taxon>Vertebrata</taxon>
        <taxon>Euteleostomi</taxon>
        <taxon>Actinopterygii</taxon>
        <taxon>Neopterygii</taxon>
        <taxon>Teleostei</taxon>
        <taxon>Neoteleostei</taxon>
        <taxon>Acanthomorphata</taxon>
        <taxon>Ovalentaria</taxon>
        <taxon>Blenniimorphae</taxon>
        <taxon>Blenniiformes</taxon>
        <taxon>Gobiesocoidei</taxon>
        <taxon>Gobiesocidae</taxon>
        <taxon>Gobiesocinae</taxon>
        <taxon>Gouania</taxon>
    </lineage>
</organism>
<dbReference type="InterPro" id="IPR043502">
    <property type="entry name" value="DNA/RNA_pol_sf"/>
</dbReference>
<reference evidence="3" key="1">
    <citation type="submission" date="2020-06" db="EMBL/GenBank/DDBJ databases">
        <authorList>
            <consortium name="Wellcome Sanger Institute Data Sharing"/>
        </authorList>
    </citation>
    <scope>NUCLEOTIDE SEQUENCE [LARGE SCALE GENOMIC DNA]</scope>
</reference>
<keyword evidence="1" id="KW-0472">Membrane</keyword>
<evidence type="ECO:0000259" key="2">
    <source>
        <dbReference type="PROSITE" id="PS50878"/>
    </source>
</evidence>
<dbReference type="InterPro" id="IPR015095">
    <property type="entry name" value="AlkB_hom8_N"/>
</dbReference>
<feature type="domain" description="Reverse transcriptase" evidence="2">
    <location>
        <begin position="1"/>
        <end position="226"/>
    </location>
</feature>
<keyword evidence="4" id="KW-1185">Reference proteome</keyword>
<dbReference type="InterPro" id="IPR000477">
    <property type="entry name" value="RT_dom"/>
</dbReference>
<reference evidence="3" key="3">
    <citation type="submission" date="2025-09" db="UniProtKB">
        <authorList>
            <consortium name="Ensembl"/>
        </authorList>
    </citation>
    <scope>IDENTIFICATION</scope>
</reference>
<dbReference type="Pfam" id="PF09004">
    <property type="entry name" value="ALKBH8_N"/>
    <property type="match status" value="1"/>
</dbReference>
<feature type="transmembrane region" description="Helical" evidence="1">
    <location>
        <begin position="266"/>
        <end position="286"/>
    </location>
</feature>
<dbReference type="Ensembl" id="ENSGWIT00000022180.1">
    <property type="protein sequence ID" value="ENSGWIP00000020173.1"/>
    <property type="gene ID" value="ENSGWIG00000010956.1"/>
</dbReference>
<dbReference type="CDD" id="cd01650">
    <property type="entry name" value="RT_nLTR_like"/>
    <property type="match status" value="1"/>
</dbReference>
<dbReference type="SUPFAM" id="SSF56672">
    <property type="entry name" value="DNA/RNA polymerases"/>
    <property type="match status" value="1"/>
</dbReference>
<keyword evidence="1" id="KW-1133">Transmembrane helix</keyword>
<accession>A0A8C5EDK7</accession>
<evidence type="ECO:0000313" key="4">
    <source>
        <dbReference type="Proteomes" id="UP000694680"/>
    </source>
</evidence>
<evidence type="ECO:0000313" key="3">
    <source>
        <dbReference type="Ensembl" id="ENSGWIP00000020173.1"/>
    </source>
</evidence>
<reference evidence="3" key="2">
    <citation type="submission" date="2025-08" db="UniProtKB">
        <authorList>
            <consortium name="Ensembl"/>
        </authorList>
    </citation>
    <scope>IDENTIFICATION</scope>
</reference>
<evidence type="ECO:0000256" key="1">
    <source>
        <dbReference type="SAM" id="Phobius"/>
    </source>
</evidence>
<dbReference type="PANTHER" id="PTHR33332">
    <property type="entry name" value="REVERSE TRANSCRIPTASE DOMAIN-CONTAINING PROTEIN"/>
    <property type="match status" value="1"/>
</dbReference>
<dbReference type="GO" id="GO:0016706">
    <property type="term" value="F:2-oxoglutarate-dependent dioxygenase activity"/>
    <property type="evidence" value="ECO:0007669"/>
    <property type="project" value="InterPro"/>
</dbReference>
<dbReference type="AlphaFoldDB" id="A0A8C5EDK7"/>